<gene>
    <name evidence="10" type="ORF">L207DRAFT_580651</name>
</gene>
<proteinExistence type="inferred from homology"/>
<feature type="domain" description="Glycoside hydrolase family 5" evidence="9">
    <location>
        <begin position="141"/>
        <end position="360"/>
    </location>
</feature>
<accession>A0A2J6RTX9</accession>
<protein>
    <recommendedName>
        <fullName evidence="3">cellulase</fullName>
        <ecNumber evidence="3">3.2.1.4</ecNumber>
    </recommendedName>
</protein>
<keyword evidence="4 6" id="KW-0378">Hydrolase</keyword>
<evidence type="ECO:0000259" key="9">
    <source>
        <dbReference type="Pfam" id="PF00150"/>
    </source>
</evidence>
<dbReference type="EC" id="3.2.1.4" evidence="3"/>
<dbReference type="EMBL" id="KZ613943">
    <property type="protein sequence ID" value="PMD41974.1"/>
    <property type="molecule type" value="Genomic_DNA"/>
</dbReference>
<dbReference type="GO" id="GO:0009251">
    <property type="term" value="P:glucan catabolic process"/>
    <property type="evidence" value="ECO:0007669"/>
    <property type="project" value="TreeGrafter"/>
</dbReference>
<evidence type="ECO:0000256" key="6">
    <source>
        <dbReference type="RuleBase" id="RU361153"/>
    </source>
</evidence>
<dbReference type="OrthoDB" id="5823761at2759"/>
<sequence length="411" mass="43517">MLLLTFLSTITSVVAVSPLAGINIAGFDFGADITGTANLASADPPLTALGGSDGAGQMSHFVKQDGLNVFRLPVSWQFLINSNTLAGGGVGNGTMRGNMTMPKPPTRTNGTVPRPPKPSGTGTPKMNMTMPKVPKGNFINALDATNVVKYDQLVQACLATGAKCIIDIHNYARFNDEIIGQGGPTNEVFADLWSQIATMYKSEPNVIFGIMNEPHNIPDMSIWADTVQAAVTAIRQAGATTQMILLPGNNFTSAQTFVSNGSAGNLSRVHNLDGTNTSLIFDVHKYLDFDNSGTHTECTSNHIADTFMPLAVFLKANNRIAFLTETGGGNTASCLTDLCNTLTFINANPDTYLGYVGWAAGGFAPVGYNLTMTPFGSSGNFTDQQIVAQCVVGTRNGQGIASFKKRTVRRA</sequence>
<keyword evidence="11" id="KW-1185">Reference proteome</keyword>
<comment type="similarity">
    <text evidence="2 6">Belongs to the glycosyl hydrolase 5 (cellulase A) family.</text>
</comment>
<name>A0A2J6RTX9_HYAVF</name>
<evidence type="ECO:0000256" key="3">
    <source>
        <dbReference type="ARBA" id="ARBA00012601"/>
    </source>
</evidence>
<dbReference type="InterPro" id="IPR018087">
    <property type="entry name" value="Glyco_hydro_5_CS"/>
</dbReference>
<keyword evidence="8" id="KW-0732">Signal</keyword>
<keyword evidence="5 6" id="KW-0326">Glycosidase</keyword>
<evidence type="ECO:0000256" key="7">
    <source>
        <dbReference type="SAM" id="MobiDB-lite"/>
    </source>
</evidence>
<dbReference type="InterPro" id="IPR017853">
    <property type="entry name" value="GH"/>
</dbReference>
<comment type="catalytic activity">
    <reaction evidence="1">
        <text>Endohydrolysis of (1-&gt;4)-beta-D-glucosidic linkages in cellulose, lichenin and cereal beta-D-glucans.</text>
        <dbReference type="EC" id="3.2.1.4"/>
    </reaction>
</comment>
<dbReference type="Proteomes" id="UP000235786">
    <property type="component" value="Unassembled WGS sequence"/>
</dbReference>
<dbReference type="PANTHER" id="PTHR34142:SF5">
    <property type="entry name" value="CBM1 DOMAIN-CONTAINING PROTEIN"/>
    <property type="match status" value="1"/>
</dbReference>
<evidence type="ECO:0000256" key="2">
    <source>
        <dbReference type="ARBA" id="ARBA00005641"/>
    </source>
</evidence>
<evidence type="ECO:0000256" key="4">
    <source>
        <dbReference type="ARBA" id="ARBA00022801"/>
    </source>
</evidence>
<dbReference type="GO" id="GO:0008810">
    <property type="term" value="F:cellulase activity"/>
    <property type="evidence" value="ECO:0007669"/>
    <property type="project" value="UniProtKB-EC"/>
</dbReference>
<evidence type="ECO:0000256" key="1">
    <source>
        <dbReference type="ARBA" id="ARBA00000966"/>
    </source>
</evidence>
<feature type="chain" id="PRO_5014412890" description="cellulase" evidence="8">
    <location>
        <begin position="16"/>
        <end position="411"/>
    </location>
</feature>
<dbReference type="AlphaFoldDB" id="A0A2J6RTX9"/>
<evidence type="ECO:0000256" key="8">
    <source>
        <dbReference type="SAM" id="SignalP"/>
    </source>
</evidence>
<dbReference type="PANTHER" id="PTHR34142">
    <property type="entry name" value="ENDO-BETA-1,4-GLUCANASE A"/>
    <property type="match status" value="1"/>
</dbReference>
<dbReference type="PROSITE" id="PS00659">
    <property type="entry name" value="GLYCOSYL_HYDROL_F5"/>
    <property type="match status" value="1"/>
</dbReference>
<dbReference type="InterPro" id="IPR001547">
    <property type="entry name" value="Glyco_hydro_5"/>
</dbReference>
<dbReference type="Pfam" id="PF00150">
    <property type="entry name" value="Cellulase"/>
    <property type="match status" value="1"/>
</dbReference>
<feature type="signal peptide" evidence="8">
    <location>
        <begin position="1"/>
        <end position="15"/>
    </location>
</feature>
<organism evidence="10 11">
    <name type="scientific">Hyaloscypha variabilis (strain UAMH 11265 / GT02V1 / F)</name>
    <name type="common">Meliniomyces variabilis</name>
    <dbReference type="NCBI Taxonomy" id="1149755"/>
    <lineage>
        <taxon>Eukaryota</taxon>
        <taxon>Fungi</taxon>
        <taxon>Dikarya</taxon>
        <taxon>Ascomycota</taxon>
        <taxon>Pezizomycotina</taxon>
        <taxon>Leotiomycetes</taxon>
        <taxon>Helotiales</taxon>
        <taxon>Hyaloscyphaceae</taxon>
        <taxon>Hyaloscypha</taxon>
        <taxon>Hyaloscypha variabilis</taxon>
    </lineage>
</organism>
<evidence type="ECO:0000313" key="10">
    <source>
        <dbReference type="EMBL" id="PMD41974.1"/>
    </source>
</evidence>
<evidence type="ECO:0000313" key="11">
    <source>
        <dbReference type="Proteomes" id="UP000235786"/>
    </source>
</evidence>
<reference evidence="10 11" key="1">
    <citation type="submission" date="2016-04" db="EMBL/GenBank/DDBJ databases">
        <title>A degradative enzymes factory behind the ericoid mycorrhizal symbiosis.</title>
        <authorList>
            <consortium name="DOE Joint Genome Institute"/>
            <person name="Martino E."/>
            <person name="Morin E."/>
            <person name="Grelet G."/>
            <person name="Kuo A."/>
            <person name="Kohler A."/>
            <person name="Daghino S."/>
            <person name="Barry K."/>
            <person name="Choi C."/>
            <person name="Cichocki N."/>
            <person name="Clum A."/>
            <person name="Copeland A."/>
            <person name="Hainaut M."/>
            <person name="Haridas S."/>
            <person name="Labutti K."/>
            <person name="Lindquist E."/>
            <person name="Lipzen A."/>
            <person name="Khouja H.-R."/>
            <person name="Murat C."/>
            <person name="Ohm R."/>
            <person name="Olson A."/>
            <person name="Spatafora J."/>
            <person name="Veneault-Fourrey C."/>
            <person name="Henrissat B."/>
            <person name="Grigoriev I."/>
            <person name="Martin F."/>
            <person name="Perotto S."/>
        </authorList>
    </citation>
    <scope>NUCLEOTIDE SEQUENCE [LARGE SCALE GENOMIC DNA]</scope>
    <source>
        <strain evidence="10 11">F</strain>
    </source>
</reference>
<feature type="region of interest" description="Disordered" evidence="7">
    <location>
        <begin position="101"/>
        <end position="127"/>
    </location>
</feature>
<dbReference type="SUPFAM" id="SSF51445">
    <property type="entry name" value="(Trans)glycosidases"/>
    <property type="match status" value="1"/>
</dbReference>
<dbReference type="Gene3D" id="3.20.20.80">
    <property type="entry name" value="Glycosidases"/>
    <property type="match status" value="1"/>
</dbReference>
<evidence type="ECO:0000256" key="5">
    <source>
        <dbReference type="ARBA" id="ARBA00023295"/>
    </source>
</evidence>